<gene>
    <name evidence="1" type="ordered locus">Sinac_1971</name>
</gene>
<dbReference type="Proteomes" id="UP000010798">
    <property type="component" value="Chromosome"/>
</dbReference>
<accession>L0DBW5</accession>
<proteinExistence type="predicted"/>
<dbReference type="HOGENOM" id="CLU_2345141_0_0_0"/>
<reference evidence="1 2" key="1">
    <citation type="submission" date="2012-02" db="EMBL/GenBank/DDBJ databases">
        <title>Complete sequence of chromosome of Singulisphaera acidiphila DSM 18658.</title>
        <authorList>
            <consortium name="US DOE Joint Genome Institute (JGI-PGF)"/>
            <person name="Lucas S."/>
            <person name="Copeland A."/>
            <person name="Lapidus A."/>
            <person name="Glavina del Rio T."/>
            <person name="Dalin E."/>
            <person name="Tice H."/>
            <person name="Bruce D."/>
            <person name="Goodwin L."/>
            <person name="Pitluck S."/>
            <person name="Peters L."/>
            <person name="Ovchinnikova G."/>
            <person name="Chertkov O."/>
            <person name="Kyrpides N."/>
            <person name="Mavromatis K."/>
            <person name="Ivanova N."/>
            <person name="Brettin T."/>
            <person name="Detter J.C."/>
            <person name="Han C."/>
            <person name="Larimer F."/>
            <person name="Land M."/>
            <person name="Hauser L."/>
            <person name="Markowitz V."/>
            <person name="Cheng J.-F."/>
            <person name="Hugenholtz P."/>
            <person name="Woyke T."/>
            <person name="Wu D."/>
            <person name="Tindall B."/>
            <person name="Pomrenke H."/>
            <person name="Brambilla E."/>
            <person name="Klenk H.-P."/>
            <person name="Eisen J.A."/>
        </authorList>
    </citation>
    <scope>NUCLEOTIDE SEQUENCE [LARGE SCALE GENOMIC DNA]</scope>
    <source>
        <strain evidence="2">ATCC BAA-1392 / DSM 18658 / VKM B-2454 / MOB10</strain>
    </source>
</reference>
<sequence length="97" mass="10311">MTRSQLDGAVAQATGESLLTVRRLGFSLMNCGSNSPDPEDLCLVIDCPFCSRPVPHPDPARDGSPTLAECLACDVYFDYAPAEIYAGQRASSVARSS</sequence>
<dbReference type="RefSeq" id="WP_015245495.1">
    <property type="nucleotide sequence ID" value="NC_019892.1"/>
</dbReference>
<dbReference type="AlphaFoldDB" id="L0DBW5"/>
<protein>
    <submittedName>
        <fullName evidence="1">Uncharacterized protein</fullName>
    </submittedName>
</protein>
<evidence type="ECO:0000313" key="1">
    <source>
        <dbReference type="EMBL" id="AGA26328.1"/>
    </source>
</evidence>
<keyword evidence="2" id="KW-1185">Reference proteome</keyword>
<name>L0DBW5_SINAD</name>
<organism evidence="1 2">
    <name type="scientific">Singulisphaera acidiphila (strain ATCC BAA-1392 / DSM 18658 / VKM B-2454 / MOB10)</name>
    <dbReference type="NCBI Taxonomy" id="886293"/>
    <lineage>
        <taxon>Bacteria</taxon>
        <taxon>Pseudomonadati</taxon>
        <taxon>Planctomycetota</taxon>
        <taxon>Planctomycetia</taxon>
        <taxon>Isosphaerales</taxon>
        <taxon>Isosphaeraceae</taxon>
        <taxon>Singulisphaera</taxon>
    </lineage>
</organism>
<dbReference type="EMBL" id="CP003364">
    <property type="protein sequence ID" value="AGA26328.1"/>
    <property type="molecule type" value="Genomic_DNA"/>
</dbReference>
<evidence type="ECO:0000313" key="2">
    <source>
        <dbReference type="Proteomes" id="UP000010798"/>
    </source>
</evidence>
<dbReference type="KEGG" id="saci:Sinac_1971"/>
<dbReference type="STRING" id="886293.Sinac_1971"/>